<keyword evidence="5" id="KW-0963">Cytoplasm</keyword>
<keyword evidence="3 5" id="KW-0808">Transferase</keyword>
<evidence type="ECO:0000256" key="5">
    <source>
        <dbReference type="RuleBase" id="RU367105"/>
    </source>
</evidence>
<comment type="pathway">
    <text evidence="2 5">Protein modification; protein ubiquitination.</text>
</comment>
<comment type="catalytic activity">
    <reaction evidence="1 5">
        <text>S-ubiquitinyl-[E2 ubiquitin-conjugating enzyme]-L-cysteine + [acceptor protein]-L-lysine = [E2 ubiquitin-conjugating enzyme]-L-cysteine + N(6)-ubiquitinyl-[acceptor protein]-L-lysine.</text>
        <dbReference type="EC" id="2.3.2.27"/>
    </reaction>
</comment>
<dbReference type="Proteomes" id="UP000823561">
    <property type="component" value="Chromosome 16"/>
</dbReference>
<comment type="subcellular location">
    <subcellularLocation>
        <location evidence="5">Cytoplasm</location>
    </subcellularLocation>
</comment>
<dbReference type="GO" id="GO:0061630">
    <property type="term" value="F:ubiquitin protein ligase activity"/>
    <property type="evidence" value="ECO:0007669"/>
    <property type="project" value="UniProtKB-UniRule"/>
</dbReference>
<dbReference type="InterPro" id="IPR039399">
    <property type="entry name" value="Deltex_C_sf"/>
</dbReference>
<evidence type="ECO:0000256" key="4">
    <source>
        <dbReference type="ARBA" id="ARBA00022723"/>
    </source>
</evidence>
<dbReference type="InterPro" id="IPR039398">
    <property type="entry name" value="Deltex_fam"/>
</dbReference>
<comment type="similarity">
    <text evidence="5">Belongs to the Deltex family.</text>
</comment>
<evidence type="ECO:0000256" key="2">
    <source>
        <dbReference type="ARBA" id="ARBA00004906"/>
    </source>
</evidence>
<dbReference type="InterPro" id="IPR039396">
    <property type="entry name" value="Deltex_C"/>
</dbReference>
<dbReference type="GO" id="GO:0016567">
    <property type="term" value="P:protein ubiquitination"/>
    <property type="evidence" value="ECO:0007669"/>
    <property type="project" value="UniProtKB-UniRule"/>
</dbReference>
<organism evidence="7 8">
    <name type="scientific">Alosa alosa</name>
    <name type="common">allis shad</name>
    <dbReference type="NCBI Taxonomy" id="278164"/>
    <lineage>
        <taxon>Eukaryota</taxon>
        <taxon>Metazoa</taxon>
        <taxon>Chordata</taxon>
        <taxon>Craniata</taxon>
        <taxon>Vertebrata</taxon>
        <taxon>Euteleostomi</taxon>
        <taxon>Actinopterygii</taxon>
        <taxon>Neopterygii</taxon>
        <taxon>Teleostei</taxon>
        <taxon>Clupei</taxon>
        <taxon>Clupeiformes</taxon>
        <taxon>Clupeoidei</taxon>
        <taxon>Clupeidae</taxon>
        <taxon>Alosa</taxon>
    </lineage>
</organism>
<dbReference type="PANTHER" id="PTHR12622">
    <property type="entry name" value="DELTEX-RELATED"/>
    <property type="match status" value="1"/>
</dbReference>
<dbReference type="EMBL" id="JADWDJ010000016">
    <property type="protein sequence ID" value="KAG5268663.1"/>
    <property type="molecule type" value="Genomic_DNA"/>
</dbReference>
<sequence length="173" mass="19218">MGTAQSKDKMHCTRYVDGKGPLSVEQQVEKDLEGRYGTQLVGDQPEGEMTLQHERKSLPGYPKDDTIKINFAFADGIQTEKHPRPGEKYHGLKTVTFLPQNIKGAAVVRLLEKAFQQKLLFTVATDSSGEEAVVPTDIPLKTSCDESGPESLRYPDPDYLTKVVKLLKDKGIK</sequence>
<evidence type="ECO:0000256" key="3">
    <source>
        <dbReference type="ARBA" id="ARBA00022679"/>
    </source>
</evidence>
<dbReference type="Gene3D" id="3.30.390.130">
    <property type="match status" value="1"/>
</dbReference>
<evidence type="ECO:0000313" key="7">
    <source>
        <dbReference type="EMBL" id="KAG5268663.1"/>
    </source>
</evidence>
<keyword evidence="4 5" id="KW-0479">Metal-binding</keyword>
<name>A0AAV6G0S6_9TELE</name>
<dbReference type="GO" id="GO:0008270">
    <property type="term" value="F:zinc ion binding"/>
    <property type="evidence" value="ECO:0007669"/>
    <property type="project" value="UniProtKB-KW"/>
</dbReference>
<dbReference type="GO" id="GO:0007219">
    <property type="term" value="P:Notch signaling pathway"/>
    <property type="evidence" value="ECO:0007669"/>
    <property type="project" value="InterPro"/>
</dbReference>
<accession>A0AAV6G0S6</accession>
<feature type="domain" description="Deltex C-terminal" evidence="6">
    <location>
        <begin position="42"/>
        <end position="172"/>
    </location>
</feature>
<evidence type="ECO:0000256" key="1">
    <source>
        <dbReference type="ARBA" id="ARBA00000900"/>
    </source>
</evidence>
<evidence type="ECO:0000259" key="6">
    <source>
        <dbReference type="Pfam" id="PF18102"/>
    </source>
</evidence>
<keyword evidence="5" id="KW-0863">Zinc-finger</keyword>
<dbReference type="AlphaFoldDB" id="A0AAV6G0S6"/>
<reference evidence="7" key="1">
    <citation type="submission" date="2020-10" db="EMBL/GenBank/DDBJ databases">
        <title>Chromosome-scale genome assembly of the Allis shad, Alosa alosa.</title>
        <authorList>
            <person name="Margot Z."/>
            <person name="Christophe K."/>
            <person name="Cabau C."/>
            <person name="Louis A."/>
            <person name="Berthelot C."/>
            <person name="Parey E."/>
            <person name="Roest Crollius H."/>
            <person name="Montfort J."/>
            <person name="Robinson-Rechavi M."/>
            <person name="Bucao C."/>
            <person name="Bouchez O."/>
            <person name="Gislard M."/>
            <person name="Lluch J."/>
            <person name="Milhes M."/>
            <person name="Lampietro C."/>
            <person name="Lopez Roques C."/>
            <person name="Donnadieu C."/>
            <person name="Braasch I."/>
            <person name="Desvignes T."/>
            <person name="Postlethwait J."/>
            <person name="Bobe J."/>
            <person name="Guiguen Y."/>
        </authorList>
    </citation>
    <scope>NUCLEOTIDE SEQUENCE</scope>
    <source>
        <strain evidence="7">M-15738</strain>
        <tissue evidence="7">Blood</tissue>
    </source>
</reference>
<protein>
    <recommendedName>
        <fullName evidence="5">E3 ubiquitin-protein ligase</fullName>
        <ecNumber evidence="5">2.3.2.27</ecNumber>
    </recommendedName>
</protein>
<dbReference type="Pfam" id="PF18102">
    <property type="entry name" value="DTC"/>
    <property type="match status" value="1"/>
</dbReference>
<comment type="caution">
    <text evidence="7">The sequence shown here is derived from an EMBL/GenBank/DDBJ whole genome shotgun (WGS) entry which is preliminary data.</text>
</comment>
<proteinExistence type="inferred from homology"/>
<dbReference type="EC" id="2.3.2.27" evidence="5"/>
<keyword evidence="8" id="KW-1185">Reference proteome</keyword>
<dbReference type="GO" id="GO:0005737">
    <property type="term" value="C:cytoplasm"/>
    <property type="evidence" value="ECO:0007669"/>
    <property type="project" value="UniProtKB-SubCell"/>
</dbReference>
<gene>
    <name evidence="7" type="ORF">AALO_G00215040</name>
</gene>
<evidence type="ECO:0000313" key="8">
    <source>
        <dbReference type="Proteomes" id="UP000823561"/>
    </source>
</evidence>
<keyword evidence="5" id="KW-0862">Zinc</keyword>